<keyword evidence="10" id="KW-0479">Metal-binding</keyword>
<comment type="subcellular location">
    <subcellularLocation>
        <location evidence="3">Cell membrane</location>
        <topology evidence="3">Multi-pass membrane protein</topology>
    </subcellularLocation>
</comment>
<keyword evidence="20" id="KW-1185">Reference proteome</keyword>
<organism evidence="19 20">
    <name type="scientific">Haloprofundus marisrubri</name>
    <dbReference type="NCBI Taxonomy" id="1514971"/>
    <lineage>
        <taxon>Archaea</taxon>
        <taxon>Methanobacteriati</taxon>
        <taxon>Methanobacteriota</taxon>
        <taxon>Stenosarchaea group</taxon>
        <taxon>Halobacteria</taxon>
        <taxon>Halobacteriales</taxon>
        <taxon>Haloferacaceae</taxon>
        <taxon>Haloprofundus</taxon>
    </lineage>
</organism>
<feature type="transmembrane region" description="Helical" evidence="17">
    <location>
        <begin position="195"/>
        <end position="216"/>
    </location>
</feature>
<evidence type="ECO:0000256" key="14">
    <source>
        <dbReference type="ARBA" id="ARBA00023211"/>
    </source>
</evidence>
<dbReference type="GO" id="GO:0046872">
    <property type="term" value="F:metal ion binding"/>
    <property type="evidence" value="ECO:0007669"/>
    <property type="project" value="UniProtKB-KW"/>
</dbReference>
<evidence type="ECO:0000256" key="17">
    <source>
        <dbReference type="SAM" id="Phobius"/>
    </source>
</evidence>
<dbReference type="InterPro" id="IPR048307">
    <property type="entry name" value="STT3_N"/>
</dbReference>
<gene>
    <name evidence="19" type="ORF">AUR64_14620</name>
</gene>
<dbReference type="EMBL" id="LOPU01000029">
    <property type="protein sequence ID" value="KTG09033.1"/>
    <property type="molecule type" value="Genomic_DNA"/>
</dbReference>
<sequence>MTDTREATTTLLAERPNAESALRSILAADEHGTWTFDDVDVDSGLFGEIVAADIVEKRDGGYRVSDPAAVRAALDGERAATPSTSKSTSRSVTMPSLSNVSVDRTAALALAGALVFLALVRLISISAVFREGAIVLSANDPYFYRYLVETVAAETNGPFDIGAVASLPHRVTAGEPLLVVTLWFWTELLGGGANASGIVLSVYPVVTAVLTGALVYLTTLRLSDDRRVALAAVLALALIPAYAYRTSLGFADHHAFDYFWLALTAVALVSLAAEPSRRDAKTAFWSALFGVAVAGQTLAWEAGPLLILPLGLVVVGWATTTVQAGKSPARELGGLIGGLALAAILTAGAHFALGWHGTTVAFAPAGLFVGSVAVVGVTELALRQGWSARMLLGGEVVASVVVFGALPFVIPQMGAELQSGVQFLFETEGIAETQSLVSADQGSLVGPLLSFGLFVLLGLPYAGWALLRSSREYEPGWLAMGIYTWYFLALALVQLRFAGELAVFLAVFAGLGFVHLAAKIDAMRMPKPFAEVESGRRGREAMGETVGLERPERREAMSLLGLGLFAGSFSFVQVPVKTGQLLVPDGLYDAAMWMREYSEEKGLEYPENYVFSEWSWNRAYNYLVNGNSDSYGFAFNNYREFLGSRDGEEWYRRLRDRVGFIVTEDGPAIAGDGRGGESLHSRLHSQYGGGDGSIPGIGHYKALYSSTDGSRKVFGLAPGAVLVGRGDGGSQTVQTEANVGNESITYERSVQPTENGWYAVRVPYAGEYLLAGQRYQVSEEAVQSGGFTPEKGSRAVWSFNEGRGEFVFDSQGGYHGSVSGVTWAEGFDGYALEFDGSGSVSVPDAEELSGEGGLTVSAWIRTDEGVDYRNGLQYPRLVSNSENGAYEGTEGYQLALWRGRVMVALGDGSEASATVLSTEHVDDGEWHHLAAVRDGSEVRLYIDGEEVRRGGIETGLPSRKHLRIGASVNDERRFKGAINQVEIRGEAANPEEVAQLSGQGGN</sequence>
<feature type="transmembrane region" description="Helical" evidence="17">
    <location>
        <begin position="282"/>
        <end position="300"/>
    </location>
</feature>
<feature type="transmembrane region" description="Helical" evidence="17">
    <location>
        <begin position="306"/>
        <end position="325"/>
    </location>
</feature>
<dbReference type="SMART" id="SM00282">
    <property type="entry name" value="LamG"/>
    <property type="match status" value="1"/>
</dbReference>
<feature type="transmembrane region" description="Helical" evidence="17">
    <location>
        <begin position="228"/>
        <end position="244"/>
    </location>
</feature>
<dbReference type="RefSeq" id="WP_058582186.1">
    <property type="nucleotide sequence ID" value="NZ_LOPU01000029.1"/>
</dbReference>
<dbReference type="PANTHER" id="PTHR13872">
    <property type="entry name" value="DOLICHYL-DIPHOSPHOOLIGOSACCHARIDE--PROTEIN GLYCOSYLTRANSFERASE SUBUNIT"/>
    <property type="match status" value="1"/>
</dbReference>
<evidence type="ECO:0000259" key="18">
    <source>
        <dbReference type="PROSITE" id="PS50025"/>
    </source>
</evidence>
<dbReference type="AlphaFoldDB" id="A0A0W1R6P7"/>
<feature type="transmembrane region" description="Helical" evidence="17">
    <location>
        <begin position="390"/>
        <end position="410"/>
    </location>
</feature>
<keyword evidence="9 17" id="KW-0812">Transmembrane</keyword>
<evidence type="ECO:0000256" key="3">
    <source>
        <dbReference type="ARBA" id="ARBA00004651"/>
    </source>
</evidence>
<dbReference type="STRING" id="1514971.AUR64_14620"/>
<evidence type="ECO:0000256" key="8">
    <source>
        <dbReference type="ARBA" id="ARBA00022679"/>
    </source>
</evidence>
<evidence type="ECO:0000256" key="7">
    <source>
        <dbReference type="ARBA" id="ARBA00022676"/>
    </source>
</evidence>
<keyword evidence="7" id="KW-0328">Glycosyltransferase</keyword>
<dbReference type="Pfam" id="PF02516">
    <property type="entry name" value="STT3"/>
    <property type="match status" value="1"/>
</dbReference>
<feature type="transmembrane region" description="Helical" evidence="17">
    <location>
        <begin position="332"/>
        <end position="353"/>
    </location>
</feature>
<dbReference type="UniPathway" id="UPA00378"/>
<evidence type="ECO:0000256" key="11">
    <source>
        <dbReference type="ARBA" id="ARBA00022842"/>
    </source>
</evidence>
<keyword evidence="14" id="KW-0464">Manganese</keyword>
<evidence type="ECO:0000256" key="16">
    <source>
        <dbReference type="ARBA" id="ARBA00034066"/>
    </source>
</evidence>
<dbReference type="CDD" id="cd00110">
    <property type="entry name" value="LamG"/>
    <property type="match status" value="1"/>
</dbReference>
<feature type="transmembrane region" description="Helical" evidence="17">
    <location>
        <begin position="106"/>
        <end position="129"/>
    </location>
</feature>
<dbReference type="GO" id="GO:0004576">
    <property type="term" value="F:oligosaccharyl transferase activity"/>
    <property type="evidence" value="ECO:0007669"/>
    <property type="project" value="InterPro"/>
</dbReference>
<keyword evidence="8" id="KW-0808">Transferase</keyword>
<dbReference type="OrthoDB" id="313284at2157"/>
<dbReference type="GO" id="GO:0005886">
    <property type="term" value="C:plasma membrane"/>
    <property type="evidence" value="ECO:0007669"/>
    <property type="project" value="UniProtKB-SubCell"/>
</dbReference>
<dbReference type="SUPFAM" id="SSF49899">
    <property type="entry name" value="Concanavalin A-like lectins/glucanases"/>
    <property type="match status" value="1"/>
</dbReference>
<comment type="similarity">
    <text evidence="5">Belongs to the STT3 family.</text>
</comment>
<protein>
    <recommendedName>
        <fullName evidence="6">dolichyl-phosphooligosaccharide-protein glycotransferase</fullName>
        <ecNumber evidence="6">2.4.99.21</ecNumber>
    </recommendedName>
    <alternativeName>
        <fullName evidence="15">Oligosaccharyl transferase</fullName>
    </alternativeName>
</protein>
<comment type="caution">
    <text evidence="19">The sequence shown here is derived from an EMBL/GenBank/DDBJ whole genome shotgun (WGS) entry which is preliminary data.</text>
</comment>
<evidence type="ECO:0000256" key="2">
    <source>
        <dbReference type="ARBA" id="ARBA00001946"/>
    </source>
</evidence>
<dbReference type="PANTHER" id="PTHR13872:SF1">
    <property type="entry name" value="DOLICHYL-DIPHOSPHOOLIGOSACCHARIDE--PROTEIN GLYCOSYLTRANSFERASE SUBUNIT STT3B"/>
    <property type="match status" value="1"/>
</dbReference>
<reference evidence="19 20" key="1">
    <citation type="submission" date="2015-12" db="EMBL/GenBank/DDBJ databases">
        <title>Haloprofundus marisrubri gen. nov., sp. nov., an extremely halophilic archaeon isolated from the Discovery deep brine-seawater interface in the Red Sea.</title>
        <authorList>
            <person name="Zhang G."/>
            <person name="Stingl U."/>
            <person name="Rashid M."/>
        </authorList>
    </citation>
    <scope>NUCLEOTIDE SEQUENCE [LARGE SCALE GENOMIC DNA]</scope>
    <source>
        <strain evidence="19 20">SB9</strain>
    </source>
</reference>
<evidence type="ECO:0000256" key="6">
    <source>
        <dbReference type="ARBA" id="ARBA00012602"/>
    </source>
</evidence>
<dbReference type="PROSITE" id="PS50025">
    <property type="entry name" value="LAM_G_DOMAIN"/>
    <property type="match status" value="1"/>
</dbReference>
<proteinExistence type="inferred from homology"/>
<evidence type="ECO:0000313" key="19">
    <source>
        <dbReference type="EMBL" id="KTG09033.1"/>
    </source>
</evidence>
<dbReference type="InterPro" id="IPR013320">
    <property type="entry name" value="ConA-like_dom_sf"/>
</dbReference>
<comment type="pathway">
    <text evidence="4">Protein modification; protein glycosylation.</text>
</comment>
<evidence type="ECO:0000256" key="1">
    <source>
        <dbReference type="ARBA" id="ARBA00001936"/>
    </source>
</evidence>
<dbReference type="Pfam" id="PF13385">
    <property type="entry name" value="Laminin_G_3"/>
    <property type="match status" value="1"/>
</dbReference>
<evidence type="ECO:0000256" key="12">
    <source>
        <dbReference type="ARBA" id="ARBA00022989"/>
    </source>
</evidence>
<evidence type="ECO:0000256" key="4">
    <source>
        <dbReference type="ARBA" id="ARBA00004922"/>
    </source>
</evidence>
<comment type="cofactor">
    <cofactor evidence="1">
        <name>Mn(2+)</name>
        <dbReference type="ChEBI" id="CHEBI:29035"/>
    </cofactor>
</comment>
<keyword evidence="11" id="KW-0460">Magnesium</keyword>
<evidence type="ECO:0000256" key="5">
    <source>
        <dbReference type="ARBA" id="ARBA00010810"/>
    </source>
</evidence>
<evidence type="ECO:0000256" key="13">
    <source>
        <dbReference type="ARBA" id="ARBA00023136"/>
    </source>
</evidence>
<dbReference type="InterPro" id="IPR003674">
    <property type="entry name" value="Oligo_trans_STT3"/>
</dbReference>
<evidence type="ECO:0000313" key="20">
    <source>
        <dbReference type="Proteomes" id="UP000054387"/>
    </source>
</evidence>
<feature type="transmembrane region" description="Helical" evidence="17">
    <location>
        <begin position="256"/>
        <end position="273"/>
    </location>
</feature>
<dbReference type="EC" id="2.4.99.21" evidence="6"/>
<feature type="transmembrane region" description="Helical" evidence="17">
    <location>
        <begin position="444"/>
        <end position="464"/>
    </location>
</feature>
<dbReference type="Gene3D" id="2.60.120.200">
    <property type="match status" value="1"/>
</dbReference>
<keyword evidence="12 17" id="KW-1133">Transmembrane helix</keyword>
<accession>A0A0W1R6P7</accession>
<feature type="transmembrane region" description="Helical" evidence="17">
    <location>
        <begin position="501"/>
        <end position="518"/>
    </location>
</feature>
<name>A0A0W1R6P7_9EURY</name>
<evidence type="ECO:0000256" key="10">
    <source>
        <dbReference type="ARBA" id="ARBA00022723"/>
    </source>
</evidence>
<dbReference type="InterPro" id="IPR001791">
    <property type="entry name" value="Laminin_G"/>
</dbReference>
<evidence type="ECO:0000256" key="15">
    <source>
        <dbReference type="ARBA" id="ARBA00030679"/>
    </source>
</evidence>
<dbReference type="Proteomes" id="UP000054387">
    <property type="component" value="Unassembled WGS sequence"/>
</dbReference>
<comment type="catalytic activity">
    <reaction evidence="16">
        <text>an archaeal dolichyl phosphooligosaccharide + [protein]-L-asparagine = an archaeal dolichyl phosphate + a glycoprotein with the oligosaccharide chain attached by N-beta-D-glycosyl linkage to a protein L-asparagine.</text>
        <dbReference type="EC" id="2.4.99.21"/>
    </reaction>
</comment>
<keyword evidence="13 17" id="KW-0472">Membrane</keyword>
<evidence type="ECO:0000256" key="9">
    <source>
        <dbReference type="ARBA" id="ARBA00022692"/>
    </source>
</evidence>
<feature type="transmembrane region" description="Helical" evidence="17">
    <location>
        <begin position="359"/>
        <end position="378"/>
    </location>
</feature>
<feature type="domain" description="Laminin G" evidence="18">
    <location>
        <begin position="829"/>
        <end position="1002"/>
    </location>
</feature>
<feature type="transmembrane region" description="Helical" evidence="17">
    <location>
        <begin position="556"/>
        <end position="576"/>
    </location>
</feature>
<feature type="transmembrane region" description="Helical" evidence="17">
    <location>
        <begin position="476"/>
        <end position="495"/>
    </location>
</feature>
<comment type="cofactor">
    <cofactor evidence="2">
        <name>Mg(2+)</name>
        <dbReference type="ChEBI" id="CHEBI:18420"/>
    </cofactor>
</comment>